<reference evidence="1" key="1">
    <citation type="submission" date="2020-02" db="EMBL/GenBank/DDBJ databases">
        <authorList>
            <person name="Palmer J.M."/>
        </authorList>
    </citation>
    <scope>NUCLEOTIDE SEQUENCE</scope>
    <source>
        <strain evidence="1">EPUS1.4</strain>
        <tissue evidence="1">Thallus</tissue>
    </source>
</reference>
<dbReference type="Proteomes" id="UP000606974">
    <property type="component" value="Unassembled WGS sequence"/>
</dbReference>
<evidence type="ECO:0000313" key="1">
    <source>
        <dbReference type="EMBL" id="KAF7501994.1"/>
    </source>
</evidence>
<dbReference type="EMBL" id="JAACFV010001190">
    <property type="protein sequence ID" value="KAF7501994.1"/>
    <property type="molecule type" value="Genomic_DNA"/>
</dbReference>
<accession>A0A8H7A6S0</accession>
<comment type="caution">
    <text evidence="1">The sequence shown here is derived from an EMBL/GenBank/DDBJ whole genome shotgun (WGS) entry which is preliminary data.</text>
</comment>
<dbReference type="AlphaFoldDB" id="A0A8H7A6S0"/>
<organism evidence="1 2">
    <name type="scientific">Endocarpon pusillum</name>
    <dbReference type="NCBI Taxonomy" id="364733"/>
    <lineage>
        <taxon>Eukaryota</taxon>
        <taxon>Fungi</taxon>
        <taxon>Dikarya</taxon>
        <taxon>Ascomycota</taxon>
        <taxon>Pezizomycotina</taxon>
        <taxon>Eurotiomycetes</taxon>
        <taxon>Chaetothyriomycetidae</taxon>
        <taxon>Verrucariales</taxon>
        <taxon>Verrucariaceae</taxon>
        <taxon>Endocarpon</taxon>
    </lineage>
</organism>
<gene>
    <name evidence="1" type="ORF">GJ744_001316</name>
</gene>
<name>A0A8H7A6S0_9EURO</name>
<proteinExistence type="predicted"/>
<sequence>MEKQIANAVRRAIGSEATRTVTKACDKIRSRVVGPRANSPTAKGTLMLLRRKWVRQTVSEDTWRYEVLQQTAPSSRKPQFKREIQRAIEEGDEAR</sequence>
<keyword evidence="2" id="KW-1185">Reference proteome</keyword>
<evidence type="ECO:0000313" key="2">
    <source>
        <dbReference type="Proteomes" id="UP000606974"/>
    </source>
</evidence>
<protein>
    <submittedName>
        <fullName evidence="1">Uncharacterized protein</fullName>
    </submittedName>
</protein>